<dbReference type="SUPFAM" id="SSF55729">
    <property type="entry name" value="Acyl-CoA N-acyltransferases (Nat)"/>
    <property type="match status" value="1"/>
</dbReference>
<feature type="domain" description="N-acetyltransferase" evidence="1">
    <location>
        <begin position="139"/>
        <end position="277"/>
    </location>
</feature>
<reference evidence="2" key="1">
    <citation type="submission" date="2022-12" db="EMBL/GenBank/DDBJ databases">
        <authorList>
            <person name="Wang J."/>
        </authorList>
    </citation>
    <scope>NUCLEOTIDE SEQUENCE</scope>
    <source>
        <strain evidence="2">HY-42-06</strain>
    </source>
</reference>
<dbReference type="GO" id="GO:0016746">
    <property type="term" value="F:acyltransferase activity"/>
    <property type="evidence" value="ECO:0007669"/>
    <property type="project" value="UniProtKB-KW"/>
</dbReference>
<dbReference type="RefSeq" id="WP_268050910.1">
    <property type="nucleotide sequence ID" value="NZ_JAPQES010000006.1"/>
</dbReference>
<proteinExistence type="predicted"/>
<dbReference type="InterPro" id="IPR013653">
    <property type="entry name" value="GCN5-like_dom"/>
</dbReference>
<evidence type="ECO:0000313" key="3">
    <source>
        <dbReference type="Proteomes" id="UP001079657"/>
    </source>
</evidence>
<dbReference type="EC" id="2.3.1.-" evidence="2"/>
<dbReference type="PANTHER" id="PTHR31143">
    <property type="match status" value="1"/>
</dbReference>
<organism evidence="2 3">
    <name type="scientific">Clostridium ganghwense</name>
    <dbReference type="NCBI Taxonomy" id="312089"/>
    <lineage>
        <taxon>Bacteria</taxon>
        <taxon>Bacillati</taxon>
        <taxon>Bacillota</taxon>
        <taxon>Clostridia</taxon>
        <taxon>Eubacteriales</taxon>
        <taxon>Clostridiaceae</taxon>
        <taxon>Clostridium</taxon>
    </lineage>
</organism>
<dbReference type="PROSITE" id="PS51186">
    <property type="entry name" value="GNAT"/>
    <property type="match status" value="1"/>
</dbReference>
<dbReference type="CDD" id="cd04301">
    <property type="entry name" value="NAT_SF"/>
    <property type="match status" value="1"/>
</dbReference>
<dbReference type="PANTHER" id="PTHR31143:SF2">
    <property type="entry name" value="FR47-LIKE DOMAIN-CONTAINING PROTEIN-RELATED"/>
    <property type="match status" value="1"/>
</dbReference>
<evidence type="ECO:0000313" key="2">
    <source>
        <dbReference type="EMBL" id="MCY6371999.1"/>
    </source>
</evidence>
<dbReference type="Proteomes" id="UP001079657">
    <property type="component" value="Unassembled WGS sequence"/>
</dbReference>
<sequence length="277" mass="31982">MKTSIRLLEKKDTKIVMQYLERNSIETTFLIGNIFQFGLENNPNLRRCGDYYGYFEDGKLKGILPFYNLGSCIPHFETLNAVPNFIEIMKKKDFLYLLGMEKLIKPLYEGIKNYKSTVDYSQDSYYINKAFVSFSLEGAIIKNAKDVNKQSAVSFIKEANLKGFGRKIDTEEALKMLCEKSEEEDWVFLIKDEKIVAQANIQTFTEDINQIGGVYTSEEHRGKGYCKAIVSEICKRIIFRDKMPTLMVTKNNTPAVRAYSSLGFTHYDDYLIIQLKN</sequence>
<name>A0ABT4CVN0_9CLOT</name>
<keyword evidence="2" id="KW-0012">Acyltransferase</keyword>
<evidence type="ECO:0000259" key="1">
    <source>
        <dbReference type="PROSITE" id="PS51186"/>
    </source>
</evidence>
<dbReference type="InterPro" id="IPR016181">
    <property type="entry name" value="Acyl_CoA_acyltransferase"/>
</dbReference>
<comment type="caution">
    <text evidence="2">The sequence shown here is derived from an EMBL/GenBank/DDBJ whole genome shotgun (WGS) entry which is preliminary data.</text>
</comment>
<dbReference type="InterPro" id="IPR000182">
    <property type="entry name" value="GNAT_dom"/>
</dbReference>
<dbReference type="InterPro" id="IPR027365">
    <property type="entry name" value="GNAT_acetyltra_YdfB-like"/>
</dbReference>
<keyword evidence="2" id="KW-0808">Transferase</keyword>
<dbReference type="Gene3D" id="3.40.630.30">
    <property type="match status" value="1"/>
</dbReference>
<gene>
    <name evidence="2" type="ORF">OXH55_15295</name>
</gene>
<dbReference type="EMBL" id="JAPQES010000006">
    <property type="protein sequence ID" value="MCY6371999.1"/>
    <property type="molecule type" value="Genomic_DNA"/>
</dbReference>
<accession>A0ABT4CVN0</accession>
<protein>
    <submittedName>
        <fullName evidence="2">GNAT family N-acetyltransferase</fullName>
        <ecNumber evidence="2">2.3.1.-</ecNumber>
    </submittedName>
</protein>
<keyword evidence="3" id="KW-1185">Reference proteome</keyword>
<dbReference type="Pfam" id="PF08445">
    <property type="entry name" value="FR47"/>
    <property type="match status" value="1"/>
</dbReference>